<name>A0A833SRM8_PHYIN</name>
<organism evidence="2 3">
    <name type="scientific">Phytophthora infestans</name>
    <name type="common">Potato late blight agent</name>
    <name type="synonym">Botrytis infestans</name>
    <dbReference type="NCBI Taxonomy" id="4787"/>
    <lineage>
        <taxon>Eukaryota</taxon>
        <taxon>Sar</taxon>
        <taxon>Stramenopiles</taxon>
        <taxon>Oomycota</taxon>
        <taxon>Peronosporomycetes</taxon>
        <taxon>Peronosporales</taxon>
        <taxon>Peronosporaceae</taxon>
        <taxon>Phytophthora</taxon>
    </lineage>
</organism>
<keyword evidence="3" id="KW-1185">Reference proteome</keyword>
<comment type="caution">
    <text evidence="2">The sequence shown here is derived from an EMBL/GenBank/DDBJ whole genome shotgun (WGS) entry which is preliminary data.</text>
</comment>
<feature type="compositionally biased region" description="Basic and acidic residues" evidence="1">
    <location>
        <begin position="59"/>
        <end position="75"/>
    </location>
</feature>
<evidence type="ECO:0000313" key="2">
    <source>
        <dbReference type="EMBL" id="KAF4038792.1"/>
    </source>
</evidence>
<reference evidence="2" key="1">
    <citation type="submission" date="2020-04" db="EMBL/GenBank/DDBJ databases">
        <title>Hybrid Assembly of Korean Phytophthora infestans isolates.</title>
        <authorList>
            <person name="Prokchorchik M."/>
            <person name="Lee Y."/>
            <person name="Seo J."/>
            <person name="Cho J.-H."/>
            <person name="Park Y.-E."/>
            <person name="Jang D.-C."/>
            <person name="Im J.-S."/>
            <person name="Choi J.-G."/>
            <person name="Park H.-J."/>
            <person name="Lee G.-B."/>
            <person name="Lee Y.-G."/>
            <person name="Hong S.-Y."/>
            <person name="Cho K."/>
            <person name="Sohn K.H."/>
        </authorList>
    </citation>
    <scope>NUCLEOTIDE SEQUENCE</scope>
    <source>
        <strain evidence="2">KR_1_A1</strain>
    </source>
</reference>
<proteinExistence type="predicted"/>
<dbReference type="EMBL" id="WSZM01000189">
    <property type="protein sequence ID" value="KAF4038792.1"/>
    <property type="molecule type" value="Genomic_DNA"/>
</dbReference>
<protein>
    <submittedName>
        <fullName evidence="2">Uncharacterized protein</fullName>
    </submittedName>
</protein>
<dbReference type="AlphaFoldDB" id="A0A833SRM8"/>
<dbReference type="Proteomes" id="UP000602510">
    <property type="component" value="Unassembled WGS sequence"/>
</dbReference>
<evidence type="ECO:0000256" key="1">
    <source>
        <dbReference type="SAM" id="MobiDB-lite"/>
    </source>
</evidence>
<gene>
    <name evidence="2" type="ORF">GN244_ATG09129</name>
</gene>
<accession>A0A833SRM8</accession>
<feature type="region of interest" description="Disordered" evidence="1">
    <location>
        <begin position="59"/>
        <end position="84"/>
    </location>
</feature>
<evidence type="ECO:0000313" key="3">
    <source>
        <dbReference type="Proteomes" id="UP000602510"/>
    </source>
</evidence>
<sequence length="84" mass="9456">MNGTDFAWKTIVVEEAELAKIAGNADGGQALPLESAAKWKDYELCGRWIEWGLRRVTKDERKTNESRKANEERGTKAVTDAPLY</sequence>